<organism evidence="1 2">
    <name type="scientific">Corynebacterium pollutisoli</name>
    <dbReference type="NCBI Taxonomy" id="1610489"/>
    <lineage>
        <taxon>Bacteria</taxon>
        <taxon>Bacillati</taxon>
        <taxon>Actinomycetota</taxon>
        <taxon>Actinomycetes</taxon>
        <taxon>Mycobacteriales</taxon>
        <taxon>Corynebacteriaceae</taxon>
        <taxon>Corynebacterium</taxon>
    </lineage>
</organism>
<dbReference type="AlphaFoldDB" id="A0A1X7IS72"/>
<sequence>MDNQWINDHRLIDLRRTSVLDGDVRARIRDGTVRRLTAEMAVPAEWYDNQTPWRQAHIRAVAVGLTVDAGVVSGPAAARLWGIELLSIEEQVDVQMPGGTHPGAKSTWTAGARYRSTLLPSGQYADHDGIRITSKIRTLADVTRFNGLVEGVVAFDSARRQWPGKSTETLLADVGELGRMRGIARVREAVRLSVPNSGSVWESKARMILHQYGGEAVTSLEVQVEFIDEESGQSYFVDILVNGWVILEIDGRGKYRGEHGIPTETVVIDEREREKALQNLGPVVVRAAPGDLEVTEGICVMLRSVLDVIDNHTPPRHVPRVHVPEAA</sequence>
<gene>
    <name evidence="1" type="ORF">SAMN06295981_0930</name>
</gene>
<evidence type="ECO:0000313" key="2">
    <source>
        <dbReference type="Proteomes" id="UP000193309"/>
    </source>
</evidence>
<evidence type="ECO:0008006" key="3">
    <source>
        <dbReference type="Google" id="ProtNLM"/>
    </source>
</evidence>
<dbReference type="OrthoDB" id="4775361at2"/>
<accession>A0A1X7IS72</accession>
<keyword evidence="2" id="KW-1185">Reference proteome</keyword>
<dbReference type="EMBL" id="FXAR01000002">
    <property type="protein sequence ID" value="SMG18037.1"/>
    <property type="molecule type" value="Genomic_DNA"/>
</dbReference>
<dbReference type="Proteomes" id="UP000193309">
    <property type="component" value="Unassembled WGS sequence"/>
</dbReference>
<dbReference type="STRING" id="1610489.SAMN06295981_0930"/>
<proteinExistence type="predicted"/>
<dbReference type="RefSeq" id="WP_085549065.1">
    <property type="nucleotide sequence ID" value="NZ_FXAR01000002.1"/>
</dbReference>
<reference evidence="2" key="1">
    <citation type="submission" date="2017-04" db="EMBL/GenBank/DDBJ databases">
        <authorList>
            <person name="Varghese N."/>
            <person name="Submissions S."/>
        </authorList>
    </citation>
    <scope>NUCLEOTIDE SEQUENCE [LARGE SCALE GENOMIC DNA]</scope>
    <source>
        <strain evidence="2">VDS</strain>
    </source>
</reference>
<name>A0A1X7IS72_9CORY</name>
<protein>
    <recommendedName>
        <fullName evidence="3">DUF559 domain-containing protein</fullName>
    </recommendedName>
</protein>
<evidence type="ECO:0000313" key="1">
    <source>
        <dbReference type="EMBL" id="SMG18037.1"/>
    </source>
</evidence>